<proteinExistence type="inferred from homology"/>
<dbReference type="Gene3D" id="3.90.79.10">
    <property type="entry name" value="Nucleoside Triphosphate Pyrophosphohydrolase"/>
    <property type="match status" value="1"/>
</dbReference>
<name>A0A8J3CFU4_9PSEU</name>
<evidence type="ECO:0000313" key="9">
    <source>
        <dbReference type="Proteomes" id="UP000637578"/>
    </source>
</evidence>
<dbReference type="PANTHER" id="PTHR10885">
    <property type="entry name" value="ISOPENTENYL-DIPHOSPHATE DELTA-ISOMERASE"/>
    <property type="match status" value="1"/>
</dbReference>
<evidence type="ECO:0000256" key="5">
    <source>
        <dbReference type="ARBA" id="ARBA00022842"/>
    </source>
</evidence>
<evidence type="ECO:0000313" key="8">
    <source>
        <dbReference type="EMBL" id="GGM62515.1"/>
    </source>
</evidence>
<dbReference type="PIRSF" id="PIRSF017340">
    <property type="entry name" value="Nudix_hydro"/>
    <property type="match status" value="1"/>
</dbReference>
<dbReference type="SUPFAM" id="SSF55811">
    <property type="entry name" value="Nudix"/>
    <property type="match status" value="1"/>
</dbReference>
<sequence>MRVDDEVVAIYDVTGHEVGSAPRSRMRAQGLWHAAASVLVRSGDGQRLYVHRRTDDKDVYPGMHDCWAGGVVLAGEEPADCARRELAEELGIRDVPLLPLLRTPFVDGPVRYHAFLFETRWDGPVTPQPEEIAEGDWMTVAELRARLADPNWPFTPDGHAGFRAWEHYQHGGGGA</sequence>
<keyword evidence="5 6" id="KW-0460">Magnesium</keyword>
<dbReference type="GO" id="GO:0016817">
    <property type="term" value="F:hydrolase activity, acting on acid anhydrides"/>
    <property type="evidence" value="ECO:0007669"/>
    <property type="project" value="InterPro"/>
</dbReference>
<feature type="domain" description="Nudix hydrolase" evidence="7">
    <location>
        <begin position="31"/>
        <end position="160"/>
    </location>
</feature>
<dbReference type="GO" id="GO:0046872">
    <property type="term" value="F:metal ion binding"/>
    <property type="evidence" value="ECO:0007669"/>
    <property type="project" value="UniProtKB-KW"/>
</dbReference>
<evidence type="ECO:0000256" key="2">
    <source>
        <dbReference type="ARBA" id="ARBA00005582"/>
    </source>
</evidence>
<keyword evidence="3 6" id="KW-0479">Metal-binding</keyword>
<evidence type="ECO:0000256" key="1">
    <source>
        <dbReference type="ARBA" id="ARBA00001946"/>
    </source>
</evidence>
<keyword evidence="9" id="KW-1185">Reference proteome</keyword>
<comment type="similarity">
    <text evidence="2">Belongs to the Nudix hydrolase family.</text>
</comment>
<comment type="cofactor">
    <cofactor evidence="1">
        <name>Mg(2+)</name>
        <dbReference type="ChEBI" id="CHEBI:18420"/>
    </cofactor>
</comment>
<dbReference type="InterPro" id="IPR020084">
    <property type="entry name" value="NUDIX_hydrolase_CS"/>
</dbReference>
<dbReference type="Proteomes" id="UP000637578">
    <property type="component" value="Unassembled WGS sequence"/>
</dbReference>
<comment type="caution">
    <text evidence="8">The sequence shown here is derived from an EMBL/GenBank/DDBJ whole genome shotgun (WGS) entry which is preliminary data.</text>
</comment>
<dbReference type="PROSITE" id="PS51462">
    <property type="entry name" value="NUDIX"/>
    <property type="match status" value="1"/>
</dbReference>
<keyword evidence="4 8" id="KW-0378">Hydrolase</keyword>
<feature type="binding site" evidence="6">
    <location>
        <position position="85"/>
    </location>
    <ligand>
        <name>Mg(2+)</name>
        <dbReference type="ChEBI" id="CHEBI:18420"/>
    </ligand>
</feature>
<evidence type="ECO:0000259" key="7">
    <source>
        <dbReference type="PROSITE" id="PS51462"/>
    </source>
</evidence>
<dbReference type="InterPro" id="IPR024195">
    <property type="entry name" value="NUDIX_hydrolase_YfcD_pred"/>
</dbReference>
<dbReference type="InterPro" id="IPR015797">
    <property type="entry name" value="NUDIX_hydrolase-like_dom_sf"/>
</dbReference>
<dbReference type="EMBL" id="BMMK01000017">
    <property type="protein sequence ID" value="GGM62515.1"/>
    <property type="molecule type" value="Genomic_DNA"/>
</dbReference>
<protein>
    <submittedName>
        <fullName evidence="8">NUDIX hydrolase</fullName>
    </submittedName>
</protein>
<dbReference type="PANTHER" id="PTHR10885:SF0">
    <property type="entry name" value="ISOPENTENYL-DIPHOSPHATE DELTA-ISOMERASE"/>
    <property type="match status" value="1"/>
</dbReference>
<gene>
    <name evidence="8" type="ORF">GCM10012275_36520</name>
</gene>
<dbReference type="PROSITE" id="PS00893">
    <property type="entry name" value="NUDIX_BOX"/>
    <property type="match status" value="1"/>
</dbReference>
<feature type="binding site" evidence="6">
    <location>
        <position position="89"/>
    </location>
    <ligand>
        <name>Mg(2+)</name>
        <dbReference type="ChEBI" id="CHEBI:18420"/>
    </ligand>
</feature>
<dbReference type="CDD" id="cd04697">
    <property type="entry name" value="NUDIX_Hydrolase"/>
    <property type="match status" value="1"/>
</dbReference>
<reference evidence="8" key="1">
    <citation type="journal article" date="2014" name="Int. J. Syst. Evol. Microbiol.">
        <title>Complete genome sequence of Corynebacterium casei LMG S-19264T (=DSM 44701T), isolated from a smear-ripened cheese.</title>
        <authorList>
            <consortium name="US DOE Joint Genome Institute (JGI-PGF)"/>
            <person name="Walter F."/>
            <person name="Albersmeier A."/>
            <person name="Kalinowski J."/>
            <person name="Ruckert C."/>
        </authorList>
    </citation>
    <scope>NUCLEOTIDE SEQUENCE</scope>
    <source>
        <strain evidence="8">CGMCC 4.5737</strain>
    </source>
</reference>
<dbReference type="Pfam" id="PF00293">
    <property type="entry name" value="NUDIX"/>
    <property type="match status" value="1"/>
</dbReference>
<evidence type="ECO:0000256" key="3">
    <source>
        <dbReference type="ARBA" id="ARBA00022723"/>
    </source>
</evidence>
<accession>A0A8J3CFU4</accession>
<dbReference type="InterPro" id="IPR000086">
    <property type="entry name" value="NUDIX_hydrolase_dom"/>
</dbReference>
<dbReference type="AlphaFoldDB" id="A0A8J3CFU4"/>
<organism evidence="8 9">
    <name type="scientific">Longimycelium tulufanense</name>
    <dbReference type="NCBI Taxonomy" id="907463"/>
    <lineage>
        <taxon>Bacteria</taxon>
        <taxon>Bacillati</taxon>
        <taxon>Actinomycetota</taxon>
        <taxon>Actinomycetes</taxon>
        <taxon>Pseudonocardiales</taxon>
        <taxon>Pseudonocardiaceae</taxon>
        <taxon>Longimycelium</taxon>
    </lineage>
</organism>
<dbReference type="RefSeq" id="WP_189059254.1">
    <property type="nucleotide sequence ID" value="NZ_BMMK01000017.1"/>
</dbReference>
<reference evidence="8" key="2">
    <citation type="submission" date="2020-09" db="EMBL/GenBank/DDBJ databases">
        <authorList>
            <person name="Sun Q."/>
            <person name="Zhou Y."/>
        </authorList>
    </citation>
    <scope>NUCLEOTIDE SEQUENCE</scope>
    <source>
        <strain evidence="8">CGMCC 4.5737</strain>
    </source>
</reference>
<evidence type="ECO:0000256" key="6">
    <source>
        <dbReference type="PIRSR" id="PIRSR017340-1"/>
    </source>
</evidence>
<evidence type="ECO:0000256" key="4">
    <source>
        <dbReference type="ARBA" id="ARBA00022801"/>
    </source>
</evidence>